<feature type="domain" description="Response regulatory" evidence="2">
    <location>
        <begin position="5"/>
        <end position="118"/>
    </location>
</feature>
<dbReference type="SMART" id="SM00448">
    <property type="entry name" value="REC"/>
    <property type="match status" value="1"/>
</dbReference>
<protein>
    <submittedName>
        <fullName evidence="3">Two component transcriptional regulator, LytTR family</fullName>
    </submittedName>
</protein>
<dbReference type="RefSeq" id="WP_084016057.1">
    <property type="nucleotide sequence ID" value="NZ_FWXS01000002.1"/>
</dbReference>
<dbReference type="InterPro" id="IPR011006">
    <property type="entry name" value="CheY-like_superfamily"/>
</dbReference>
<dbReference type="PANTHER" id="PTHR37299:SF1">
    <property type="entry name" value="STAGE 0 SPORULATION PROTEIN A HOMOLOG"/>
    <property type="match status" value="1"/>
</dbReference>
<organism evidence="3 4">
    <name type="scientific">Moheibacter sediminis</name>
    <dbReference type="NCBI Taxonomy" id="1434700"/>
    <lineage>
        <taxon>Bacteria</taxon>
        <taxon>Pseudomonadati</taxon>
        <taxon>Bacteroidota</taxon>
        <taxon>Flavobacteriia</taxon>
        <taxon>Flavobacteriales</taxon>
        <taxon>Weeksellaceae</taxon>
        <taxon>Moheibacter</taxon>
    </lineage>
</organism>
<dbReference type="PROSITE" id="PS50110">
    <property type="entry name" value="RESPONSE_REGULATORY"/>
    <property type="match status" value="1"/>
</dbReference>
<reference evidence="3 4" key="1">
    <citation type="submission" date="2017-04" db="EMBL/GenBank/DDBJ databases">
        <authorList>
            <person name="Afonso C.L."/>
            <person name="Miller P.J."/>
            <person name="Scott M.A."/>
            <person name="Spackman E."/>
            <person name="Goraichik I."/>
            <person name="Dimitrov K.M."/>
            <person name="Suarez D.L."/>
            <person name="Swayne D.E."/>
        </authorList>
    </citation>
    <scope>NUCLEOTIDE SEQUENCE [LARGE SCALE GENOMIC DNA]</scope>
    <source>
        <strain evidence="3 4">CGMCC 1.12708</strain>
    </source>
</reference>
<keyword evidence="1" id="KW-0597">Phosphoprotein</keyword>
<dbReference type="STRING" id="1434700.SAMN06296427_10242"/>
<dbReference type="InterPro" id="IPR001789">
    <property type="entry name" value="Sig_transdc_resp-reg_receiver"/>
</dbReference>
<dbReference type="OrthoDB" id="2168082at2"/>
<dbReference type="Pfam" id="PF04397">
    <property type="entry name" value="LytTR"/>
    <property type="match status" value="1"/>
</dbReference>
<evidence type="ECO:0000313" key="4">
    <source>
        <dbReference type="Proteomes" id="UP000192393"/>
    </source>
</evidence>
<evidence type="ECO:0000313" key="3">
    <source>
        <dbReference type="EMBL" id="SMC41257.1"/>
    </source>
</evidence>
<dbReference type="PANTHER" id="PTHR37299">
    <property type="entry name" value="TRANSCRIPTIONAL REGULATOR-RELATED"/>
    <property type="match status" value="1"/>
</dbReference>
<dbReference type="Gene3D" id="3.40.50.2300">
    <property type="match status" value="1"/>
</dbReference>
<gene>
    <name evidence="3" type="ORF">SAMN06296427_10242</name>
</gene>
<dbReference type="AlphaFoldDB" id="A0A1W1YYF3"/>
<dbReference type="GO" id="GO:0000156">
    <property type="term" value="F:phosphorelay response regulator activity"/>
    <property type="evidence" value="ECO:0007669"/>
    <property type="project" value="InterPro"/>
</dbReference>
<dbReference type="GO" id="GO:0003677">
    <property type="term" value="F:DNA binding"/>
    <property type="evidence" value="ECO:0007669"/>
    <property type="project" value="InterPro"/>
</dbReference>
<name>A0A1W1YYF3_9FLAO</name>
<evidence type="ECO:0000259" key="2">
    <source>
        <dbReference type="PROSITE" id="PS50110"/>
    </source>
</evidence>
<dbReference type="Proteomes" id="UP000192393">
    <property type="component" value="Unassembled WGS sequence"/>
</dbReference>
<proteinExistence type="predicted"/>
<sequence>MKRLSAIAVDDEAPALRRLIKMIEGNSDIQLIASAKSALEAKKVIIEFKPDLLLLDIQLKDATAFDLLSEIKNHFYGKTIFITAYDQYAIKAFEYEAIDYLLKPYTQERFNSAISRIISKQEKTDLNDLMNLLKNYTVNSPKMLAIPEGVKNHFIEKEKLQYIISEGYYCSFISSDEKKLIRISLKKLEEFLPEGFMRINKSTIINKDFIMESSHHKSTVKIIMSDQNEFYVSENFIKNFQKEII</sequence>
<dbReference type="EMBL" id="FWXS01000002">
    <property type="protein sequence ID" value="SMC41257.1"/>
    <property type="molecule type" value="Genomic_DNA"/>
</dbReference>
<evidence type="ECO:0000256" key="1">
    <source>
        <dbReference type="PROSITE-ProRule" id="PRU00169"/>
    </source>
</evidence>
<dbReference type="SMART" id="SM00850">
    <property type="entry name" value="LytTR"/>
    <property type="match status" value="1"/>
</dbReference>
<feature type="modified residue" description="4-aspartylphosphate" evidence="1">
    <location>
        <position position="56"/>
    </location>
</feature>
<dbReference type="Gene3D" id="2.40.50.1020">
    <property type="entry name" value="LytTr DNA-binding domain"/>
    <property type="match status" value="1"/>
</dbReference>
<dbReference type="Pfam" id="PF00072">
    <property type="entry name" value="Response_reg"/>
    <property type="match status" value="1"/>
</dbReference>
<dbReference type="InterPro" id="IPR007492">
    <property type="entry name" value="LytTR_DNA-bd_dom"/>
</dbReference>
<dbReference type="SUPFAM" id="SSF52172">
    <property type="entry name" value="CheY-like"/>
    <property type="match status" value="1"/>
</dbReference>
<dbReference type="InterPro" id="IPR046947">
    <property type="entry name" value="LytR-like"/>
</dbReference>
<accession>A0A1W1YYF3</accession>
<keyword evidence="4" id="KW-1185">Reference proteome</keyword>